<feature type="binding site" evidence="9">
    <location>
        <begin position="403"/>
        <end position="406"/>
    </location>
    <ligand>
        <name>ATP</name>
        <dbReference type="ChEBI" id="CHEBI:30616"/>
    </ligand>
</feature>
<gene>
    <name evidence="9" type="primary">aspS</name>
    <name evidence="11" type="ORF">A3H26_00250</name>
</gene>
<evidence type="ECO:0000256" key="8">
    <source>
        <dbReference type="ARBA" id="ARBA00023146"/>
    </source>
</evidence>
<dbReference type="GO" id="GO:0050560">
    <property type="term" value="F:aspartate-tRNA(Asn) ligase activity"/>
    <property type="evidence" value="ECO:0007669"/>
    <property type="project" value="UniProtKB-EC"/>
</dbReference>
<proteinExistence type="inferred from homology"/>
<organism evidence="11 12">
    <name type="scientific">candidate division WWE3 bacterium RIFCSPLOWO2_12_FULL_36_10</name>
    <dbReference type="NCBI Taxonomy" id="1802630"/>
    <lineage>
        <taxon>Bacteria</taxon>
        <taxon>Katanobacteria</taxon>
    </lineage>
</organism>
<dbReference type="Pfam" id="PF01336">
    <property type="entry name" value="tRNA_anti-codon"/>
    <property type="match status" value="1"/>
</dbReference>
<dbReference type="InterPro" id="IPR006195">
    <property type="entry name" value="aa-tRNA-synth_II"/>
</dbReference>
<evidence type="ECO:0000256" key="5">
    <source>
        <dbReference type="ARBA" id="ARBA00022741"/>
    </source>
</evidence>
<dbReference type="GO" id="GO:0017101">
    <property type="term" value="C:aminoacyl-tRNA synthetase multienzyme complex"/>
    <property type="evidence" value="ECO:0007669"/>
    <property type="project" value="TreeGrafter"/>
</dbReference>
<dbReference type="InterPro" id="IPR004523">
    <property type="entry name" value="Asp-tRNA_synthase_2"/>
</dbReference>
<keyword evidence="6 9" id="KW-0067">ATP-binding</keyword>
<dbReference type="InterPro" id="IPR004364">
    <property type="entry name" value="Aa-tRNA-synt_II"/>
</dbReference>
<dbReference type="PROSITE" id="PS50862">
    <property type="entry name" value="AA_TRNA_LIGASE_II"/>
    <property type="match status" value="1"/>
</dbReference>
<feature type="site" description="Important for tRNA non-discrimination" evidence="9">
    <location>
        <position position="83"/>
    </location>
</feature>
<evidence type="ECO:0000256" key="3">
    <source>
        <dbReference type="ARBA" id="ARBA00022490"/>
    </source>
</evidence>
<dbReference type="GO" id="GO:0005829">
    <property type="term" value="C:cytosol"/>
    <property type="evidence" value="ECO:0007669"/>
    <property type="project" value="TreeGrafter"/>
</dbReference>
<dbReference type="EC" id="6.1.1.23" evidence="9"/>
<evidence type="ECO:0000313" key="11">
    <source>
        <dbReference type="EMBL" id="OGC56360.1"/>
    </source>
</evidence>
<dbReference type="STRING" id="1802630.A3H26_00250"/>
<keyword evidence="5 9" id="KW-0547">Nucleotide-binding</keyword>
<reference evidence="11 12" key="1">
    <citation type="journal article" date="2016" name="Nat. Commun.">
        <title>Thousands of microbial genomes shed light on interconnected biogeochemical processes in an aquifer system.</title>
        <authorList>
            <person name="Anantharaman K."/>
            <person name="Brown C.T."/>
            <person name="Hug L.A."/>
            <person name="Sharon I."/>
            <person name="Castelle C.J."/>
            <person name="Probst A.J."/>
            <person name="Thomas B.C."/>
            <person name="Singh A."/>
            <person name="Wilkins M.J."/>
            <person name="Karaoz U."/>
            <person name="Brodie E.L."/>
            <person name="Williams K.H."/>
            <person name="Hubbard S.S."/>
            <person name="Banfield J.F."/>
        </authorList>
    </citation>
    <scope>NUCLEOTIDE SEQUENCE [LARGE SCALE GENOMIC DNA]</scope>
</reference>
<comment type="function">
    <text evidence="9">Aspartyl-tRNA synthetase with relaxed tRNA specificity since it is able to aspartylate not only its cognate tRNA(Asp) but also tRNA(Asn). Reaction proceeds in two steps: L-aspartate is first activated by ATP to form Asp-AMP and then transferred to the acceptor end of tRNA(Asp/Asn).</text>
</comment>
<dbReference type="GO" id="GO:0003723">
    <property type="term" value="F:RNA binding"/>
    <property type="evidence" value="ECO:0007669"/>
    <property type="project" value="TreeGrafter"/>
</dbReference>
<dbReference type="SUPFAM" id="SSF55681">
    <property type="entry name" value="Class II aaRS and biotin synthetases"/>
    <property type="match status" value="1"/>
</dbReference>
<comment type="caution">
    <text evidence="11">The sequence shown here is derived from an EMBL/GenBank/DDBJ whole genome shotgun (WGS) entry which is preliminary data.</text>
</comment>
<comment type="similarity">
    <text evidence="2 9">Belongs to the class-II aminoacyl-tRNA synthetase family. Type 2 subfamily.</text>
</comment>
<evidence type="ECO:0000256" key="2">
    <source>
        <dbReference type="ARBA" id="ARBA00005312"/>
    </source>
</evidence>
<accession>A0A1F4VHC3</accession>
<comment type="subcellular location">
    <subcellularLocation>
        <location evidence="1 9">Cytoplasm</location>
    </subcellularLocation>
</comment>
<evidence type="ECO:0000256" key="7">
    <source>
        <dbReference type="ARBA" id="ARBA00022917"/>
    </source>
</evidence>
<evidence type="ECO:0000256" key="9">
    <source>
        <dbReference type="HAMAP-Rule" id="MF_02075"/>
    </source>
</evidence>
<dbReference type="GO" id="GO:0004815">
    <property type="term" value="F:aspartate-tRNA ligase activity"/>
    <property type="evidence" value="ECO:0007669"/>
    <property type="project" value="UniProtKB-UniRule"/>
</dbReference>
<dbReference type="GO" id="GO:0005524">
    <property type="term" value="F:ATP binding"/>
    <property type="evidence" value="ECO:0007669"/>
    <property type="project" value="UniProtKB-UniRule"/>
</dbReference>
<dbReference type="NCBIfam" id="NF003483">
    <property type="entry name" value="PRK05159.1"/>
    <property type="match status" value="1"/>
</dbReference>
<dbReference type="Gene3D" id="2.40.50.140">
    <property type="entry name" value="Nucleic acid-binding proteins"/>
    <property type="match status" value="1"/>
</dbReference>
<dbReference type="GO" id="GO:0006422">
    <property type="term" value="P:aspartyl-tRNA aminoacylation"/>
    <property type="evidence" value="ECO:0007669"/>
    <property type="project" value="UniProtKB-UniRule"/>
</dbReference>
<feature type="domain" description="Aminoacyl-transfer RNA synthetases class-II family profile" evidence="10">
    <location>
        <begin position="138"/>
        <end position="432"/>
    </location>
</feature>
<evidence type="ECO:0000256" key="1">
    <source>
        <dbReference type="ARBA" id="ARBA00004496"/>
    </source>
</evidence>
<feature type="binding site" evidence="9">
    <location>
        <position position="171"/>
    </location>
    <ligand>
        <name>L-aspartate</name>
        <dbReference type="ChEBI" id="CHEBI:29991"/>
    </ligand>
</feature>
<evidence type="ECO:0000259" key="10">
    <source>
        <dbReference type="PROSITE" id="PS50862"/>
    </source>
</evidence>
<dbReference type="Proteomes" id="UP000177763">
    <property type="component" value="Unassembled WGS sequence"/>
</dbReference>
<comment type="caution">
    <text evidence="9">Lacks conserved residue(s) required for the propagation of feature annotation.</text>
</comment>
<dbReference type="PANTHER" id="PTHR43450">
    <property type="entry name" value="ASPARTYL-TRNA SYNTHETASE"/>
    <property type="match status" value="1"/>
</dbReference>
<dbReference type="PRINTS" id="PR01042">
    <property type="entry name" value="TRNASYNTHASP"/>
</dbReference>
<dbReference type="Gene3D" id="3.30.930.10">
    <property type="entry name" value="Bira Bifunctional Protein, Domain 2"/>
    <property type="match status" value="1"/>
</dbReference>
<comment type="subunit">
    <text evidence="9">Homodimer.</text>
</comment>
<feature type="binding site" evidence="9">
    <location>
        <position position="362"/>
    </location>
    <ligand>
        <name>L-aspartate</name>
        <dbReference type="ChEBI" id="CHEBI:29991"/>
    </ligand>
</feature>
<name>A0A1F4VHC3_UNCKA</name>
<evidence type="ECO:0000313" key="12">
    <source>
        <dbReference type="Proteomes" id="UP000177763"/>
    </source>
</evidence>
<evidence type="ECO:0000256" key="6">
    <source>
        <dbReference type="ARBA" id="ARBA00022840"/>
    </source>
</evidence>
<dbReference type="InterPro" id="IPR045864">
    <property type="entry name" value="aa-tRNA-synth_II/BPL/LPL"/>
</dbReference>
<keyword evidence="8 9" id="KW-0030">Aminoacyl-tRNA synthetase</keyword>
<dbReference type="AlphaFoldDB" id="A0A1F4VHC3"/>
<dbReference type="HAMAP" id="MF_02075">
    <property type="entry name" value="Asp_tRNA_synth_type2"/>
    <property type="match status" value="1"/>
</dbReference>
<keyword evidence="4 9" id="KW-0436">Ligase</keyword>
<dbReference type="InterPro" id="IPR012340">
    <property type="entry name" value="NA-bd_OB-fold"/>
</dbReference>
<dbReference type="InterPro" id="IPR004365">
    <property type="entry name" value="NA-bd_OB_tRNA"/>
</dbReference>
<dbReference type="EMBL" id="MEVN01000039">
    <property type="protein sequence ID" value="OGC56360.1"/>
    <property type="molecule type" value="Genomic_DNA"/>
</dbReference>
<protein>
    <recommendedName>
        <fullName evidence="9">Aspartate--tRNA(Asp/Asn) ligase</fullName>
        <ecNumber evidence="9">6.1.1.23</ecNumber>
    </recommendedName>
    <alternativeName>
        <fullName evidence="9">Aspartyl-tRNA synthetase</fullName>
        <shortName evidence="9">AspRS</shortName>
    </alternativeName>
    <alternativeName>
        <fullName evidence="9">Non-discriminating aspartyl-tRNA synthetase</fullName>
        <shortName evidence="9">ND-AspRS</shortName>
    </alternativeName>
</protein>
<feature type="binding site" evidence="9">
    <location>
        <position position="358"/>
    </location>
    <ligand>
        <name>L-aspartate</name>
        <dbReference type="ChEBI" id="CHEBI:29991"/>
    </ligand>
</feature>
<evidence type="ECO:0000256" key="4">
    <source>
        <dbReference type="ARBA" id="ARBA00022598"/>
    </source>
</evidence>
<dbReference type="NCBIfam" id="TIGR00458">
    <property type="entry name" value="aspS_nondisc"/>
    <property type="match status" value="1"/>
</dbReference>
<dbReference type="PANTHER" id="PTHR43450:SF1">
    <property type="entry name" value="ASPARTATE--TRNA LIGASE, CYTOPLASMIC"/>
    <property type="match status" value="1"/>
</dbReference>
<dbReference type="Pfam" id="PF00152">
    <property type="entry name" value="tRNA-synt_2"/>
    <property type="match status" value="1"/>
</dbReference>
<feature type="binding site" evidence="9">
    <location>
        <position position="355"/>
    </location>
    <ligand>
        <name>ATP</name>
        <dbReference type="ChEBI" id="CHEBI:30616"/>
    </ligand>
</feature>
<feature type="binding site" evidence="9">
    <location>
        <position position="215"/>
    </location>
    <ligand>
        <name>L-aspartate</name>
        <dbReference type="ChEBI" id="CHEBI:29991"/>
    </ligand>
</feature>
<dbReference type="SUPFAM" id="SSF50249">
    <property type="entry name" value="Nucleic acid-binding proteins"/>
    <property type="match status" value="1"/>
</dbReference>
<sequence>MKTQERTQINDISKKDTKQVLIEGFIQTIRDQGKIKFLILRDVSGILQCVVTKDCADFEKVSKLSLESVVEIIGIVKAEKQAPGGFEIQTENINILSISDPNLPIPVVSEKGGEETDAPKRFDYRWIDLRKPERQQIFRVWTSLEKGAREFLNENGFIQIYTPSFMSTPCESGAEVFEVSYFEGKSYLAQSPQFYKQMAMASGFEKVFMVGPVFRAEPSFTTRHMTEFTGWDFEVSYTHSHFEVMEMEERLLVKAFEQVKSDLGLDIEIPKIPFPKVSIKEAKEKLKKAGVKSEKFFDLSPEEEREISVIIKNETGHDFVFLTDYPIEARPFYHMRHEDNLLLTKSFDLLYKGLEVTTGAQREHRYDVLVKQAKEKGMPVESLKYYLDFFKYGCPPHGGVGIGPGRLVMKMLDLASVKEATFLPRDVKRLTP</sequence>
<keyword evidence="3 9" id="KW-0963">Cytoplasm</keyword>
<comment type="catalytic activity">
    <reaction evidence="9">
        <text>tRNA(Asx) + L-aspartate + ATP = L-aspartyl-tRNA(Asx) + AMP + diphosphate</text>
        <dbReference type="Rhea" id="RHEA:18349"/>
        <dbReference type="Rhea" id="RHEA-COMP:9710"/>
        <dbReference type="Rhea" id="RHEA-COMP:9711"/>
        <dbReference type="ChEBI" id="CHEBI:29991"/>
        <dbReference type="ChEBI" id="CHEBI:30616"/>
        <dbReference type="ChEBI" id="CHEBI:33019"/>
        <dbReference type="ChEBI" id="CHEBI:78442"/>
        <dbReference type="ChEBI" id="CHEBI:78516"/>
        <dbReference type="ChEBI" id="CHEBI:456215"/>
        <dbReference type="EC" id="6.1.1.23"/>
    </reaction>
</comment>
<dbReference type="InterPro" id="IPR002312">
    <property type="entry name" value="Asp/Asn-tRNA-synth_IIb"/>
</dbReference>
<feature type="region of interest" description="Aspartate" evidence="9">
    <location>
        <begin position="193"/>
        <end position="196"/>
    </location>
</feature>
<feature type="binding site" evidence="9">
    <location>
        <begin position="215"/>
        <end position="217"/>
    </location>
    <ligand>
        <name>ATP</name>
        <dbReference type="ChEBI" id="CHEBI:30616"/>
    </ligand>
</feature>
<keyword evidence="7 9" id="KW-0648">Protein biosynthesis</keyword>